<organism evidence="1 2">
    <name type="scientific">Portunus trituberculatus</name>
    <name type="common">Swimming crab</name>
    <name type="synonym">Neptunus trituberculatus</name>
    <dbReference type="NCBI Taxonomy" id="210409"/>
    <lineage>
        <taxon>Eukaryota</taxon>
        <taxon>Metazoa</taxon>
        <taxon>Ecdysozoa</taxon>
        <taxon>Arthropoda</taxon>
        <taxon>Crustacea</taxon>
        <taxon>Multicrustacea</taxon>
        <taxon>Malacostraca</taxon>
        <taxon>Eumalacostraca</taxon>
        <taxon>Eucarida</taxon>
        <taxon>Decapoda</taxon>
        <taxon>Pleocyemata</taxon>
        <taxon>Brachyura</taxon>
        <taxon>Eubrachyura</taxon>
        <taxon>Portunoidea</taxon>
        <taxon>Portunidae</taxon>
        <taxon>Portuninae</taxon>
        <taxon>Portunus</taxon>
    </lineage>
</organism>
<sequence length="115" mass="13243">MRRSYRERQRRVAGQQVLRTLRSFRGPGEDEPCDWARSEEAVIVLAGEQVLLLRFHDILTRPRARVMDPKRNDELSGNLRCMSVLVSMVLVGSGRHVARHASFMTYTAMGTYPRL</sequence>
<name>A0A5B7GEJ4_PORTR</name>
<accession>A0A5B7GEJ4</accession>
<evidence type="ECO:0000313" key="1">
    <source>
        <dbReference type="EMBL" id="MPC55767.1"/>
    </source>
</evidence>
<comment type="caution">
    <text evidence="1">The sequence shown here is derived from an EMBL/GenBank/DDBJ whole genome shotgun (WGS) entry which is preliminary data.</text>
</comment>
<dbReference type="Proteomes" id="UP000324222">
    <property type="component" value="Unassembled WGS sequence"/>
</dbReference>
<reference evidence="1 2" key="1">
    <citation type="submission" date="2019-05" db="EMBL/GenBank/DDBJ databases">
        <title>Another draft genome of Portunus trituberculatus and its Hox gene families provides insights of decapod evolution.</title>
        <authorList>
            <person name="Jeong J.-H."/>
            <person name="Song I."/>
            <person name="Kim S."/>
            <person name="Choi T."/>
            <person name="Kim D."/>
            <person name="Ryu S."/>
            <person name="Kim W."/>
        </authorList>
    </citation>
    <scope>NUCLEOTIDE SEQUENCE [LARGE SCALE GENOMIC DNA]</scope>
    <source>
        <tissue evidence="1">Muscle</tissue>
    </source>
</reference>
<protein>
    <submittedName>
        <fullName evidence="1">Uncharacterized protein</fullName>
    </submittedName>
</protein>
<dbReference type="EMBL" id="VSRR010013418">
    <property type="protein sequence ID" value="MPC55767.1"/>
    <property type="molecule type" value="Genomic_DNA"/>
</dbReference>
<proteinExistence type="predicted"/>
<dbReference type="AlphaFoldDB" id="A0A5B7GEJ4"/>
<evidence type="ECO:0000313" key="2">
    <source>
        <dbReference type="Proteomes" id="UP000324222"/>
    </source>
</evidence>
<gene>
    <name evidence="1" type="ORF">E2C01_049711</name>
</gene>
<keyword evidence="2" id="KW-1185">Reference proteome</keyword>